<dbReference type="SUPFAM" id="SSF46785">
    <property type="entry name" value="Winged helix' DNA-binding domain"/>
    <property type="match status" value="1"/>
</dbReference>
<name>A0A0N4UBI6_DRAME</name>
<evidence type="ECO:0000256" key="5">
    <source>
        <dbReference type="ARBA" id="ARBA00022786"/>
    </source>
</evidence>
<dbReference type="GO" id="GO:0000209">
    <property type="term" value="P:protein polyubiquitination"/>
    <property type="evidence" value="ECO:0007669"/>
    <property type="project" value="UniProtKB-ARBA"/>
</dbReference>
<dbReference type="Pfam" id="PF00888">
    <property type="entry name" value="Cullin"/>
    <property type="match status" value="1"/>
</dbReference>
<dbReference type="PROSITE" id="PS50069">
    <property type="entry name" value="CULLIN_2"/>
    <property type="match status" value="1"/>
</dbReference>
<dbReference type="FunFam" id="1.20.1310.10:FF:000002">
    <property type="entry name" value="cullin-3 isoform X1"/>
    <property type="match status" value="1"/>
</dbReference>
<keyword evidence="6" id="KW-0832">Ubl conjugation</keyword>
<dbReference type="GO" id="GO:0043161">
    <property type="term" value="P:proteasome-mediated ubiquitin-dependent protein catabolic process"/>
    <property type="evidence" value="ECO:0007669"/>
    <property type="project" value="UniProtKB-ARBA"/>
</dbReference>
<dbReference type="FunFam" id="1.20.1310.10:FF:000006">
    <property type="entry name" value="Cullin 3"/>
    <property type="match status" value="1"/>
</dbReference>
<keyword evidence="4" id="KW-1017">Isopeptide bond</keyword>
<evidence type="ECO:0000256" key="6">
    <source>
        <dbReference type="ARBA" id="ARBA00022843"/>
    </source>
</evidence>
<dbReference type="InterPro" id="IPR036390">
    <property type="entry name" value="WH_DNA-bd_sf"/>
</dbReference>
<dbReference type="Proteomes" id="UP000038040">
    <property type="component" value="Unplaced"/>
</dbReference>
<dbReference type="SUPFAM" id="SSF75632">
    <property type="entry name" value="Cullin homology domain"/>
    <property type="match status" value="1"/>
</dbReference>
<reference evidence="14" key="1">
    <citation type="submission" date="2017-02" db="UniProtKB">
        <authorList>
            <consortium name="WormBaseParasite"/>
        </authorList>
    </citation>
    <scope>IDENTIFICATION</scope>
</reference>
<dbReference type="STRING" id="318479.A0A0N4UBI6"/>
<dbReference type="EMBL" id="UYYG01001168">
    <property type="protein sequence ID" value="VDN58476.1"/>
    <property type="molecule type" value="Genomic_DNA"/>
</dbReference>
<dbReference type="InterPro" id="IPR036388">
    <property type="entry name" value="WH-like_DNA-bd_sf"/>
</dbReference>
<dbReference type="Pfam" id="PF26557">
    <property type="entry name" value="Cullin_AB"/>
    <property type="match status" value="1"/>
</dbReference>
<evidence type="ECO:0000256" key="2">
    <source>
        <dbReference type="ARBA" id="ARBA00004906"/>
    </source>
</evidence>
<accession>A0A0N4UBI6</accession>
<evidence type="ECO:0000256" key="7">
    <source>
        <dbReference type="ARBA" id="ARBA00023242"/>
    </source>
</evidence>
<dbReference type="GO" id="GO:0031625">
    <property type="term" value="F:ubiquitin protein ligase binding"/>
    <property type="evidence" value="ECO:0007669"/>
    <property type="project" value="InterPro"/>
</dbReference>
<dbReference type="Proteomes" id="UP000274756">
    <property type="component" value="Unassembled WGS sequence"/>
</dbReference>
<dbReference type="Gene3D" id="3.30.230.130">
    <property type="entry name" value="Cullin, Chain C, Domain 2"/>
    <property type="match status" value="1"/>
</dbReference>
<evidence type="ECO:0000256" key="4">
    <source>
        <dbReference type="ARBA" id="ARBA00022499"/>
    </source>
</evidence>
<dbReference type="GO" id="GO:0031461">
    <property type="term" value="C:cullin-RING ubiquitin ligase complex"/>
    <property type="evidence" value="ECO:0007669"/>
    <property type="project" value="InterPro"/>
</dbReference>
<evidence type="ECO:0000313" key="12">
    <source>
        <dbReference type="Proteomes" id="UP000038040"/>
    </source>
</evidence>
<dbReference type="GO" id="GO:0000278">
    <property type="term" value="P:mitotic cell cycle"/>
    <property type="evidence" value="ECO:0007669"/>
    <property type="project" value="UniProtKB-ARBA"/>
</dbReference>
<dbReference type="AlphaFoldDB" id="A0A0N4UBI6"/>
<keyword evidence="5" id="KW-0833">Ubl conjugation pathway</keyword>
<comment type="subcellular location">
    <subcellularLocation>
        <location evidence="1">Nucleus</location>
    </subcellularLocation>
</comment>
<gene>
    <name evidence="11" type="ORF">DME_LOCUS8449</name>
</gene>
<dbReference type="InterPro" id="IPR045093">
    <property type="entry name" value="Cullin"/>
</dbReference>
<evidence type="ECO:0000256" key="8">
    <source>
        <dbReference type="PROSITE-ProRule" id="PRU00330"/>
    </source>
</evidence>
<comment type="pathway">
    <text evidence="2">Protein modification; protein ubiquitination.</text>
</comment>
<dbReference type="SUPFAM" id="SSF74788">
    <property type="entry name" value="Cullin repeat-like"/>
    <property type="match status" value="1"/>
</dbReference>
<dbReference type="GO" id="GO:0006915">
    <property type="term" value="P:apoptotic process"/>
    <property type="evidence" value="ECO:0007669"/>
    <property type="project" value="UniProtKB-ARBA"/>
</dbReference>
<evidence type="ECO:0000256" key="9">
    <source>
        <dbReference type="RuleBase" id="RU003829"/>
    </source>
</evidence>
<evidence type="ECO:0000313" key="14">
    <source>
        <dbReference type="WBParaSite" id="DME_0000456601-mRNA-1"/>
    </source>
</evidence>
<sequence length="780" mass="90944">MQSNQSNVIEEIVQQLLINYKDLYNATQPIITTMDEKYVQQIWELLKRAIQEIQRKNNSGLSFEELYRNAYTMVLHKHGERLYVGLKGVVEDHLKTVREEVLRSVNSNFLETLNSAWHDHTTAMVMIRDILMYMDRVYVQQQNVDPVFNLGLTIFRDEIIRYGTLGDSLRNILLKMIAAERAGEIIDRLAVKNACCMLLALGVDSRNVYEHDFEVHFLRVSAEYFRSLAQKFLLENNAITYLRKVEQCIEDESTRTKFYLDSETEKKILKVLDQELIEKHMTTIIEMEGSGIYHMLTNDDIDDLSRMYRIIKRVKNGLTFMTDCISRYLRKKGESLVNEAIETEPGNSGRSPIQFIQSLMVLKDRFDHFLKDAFENDKSFKQKMQSDFEYFLNLNPKSPEYLSLFIDDKLKKGMRMLNESEQELVQEKSMVLFRFLQDKDIFESYYKSHLAKRLLLQRSISDDAEKSMVSKLKTECGCQFTSKLEGMFKDIELSNILMNDFKERHENFRDTVDITVKVLTSCYWPTQVALDCILPQAVAQSFDSYKAFYLAKHSGRKLNFNPMLGHADVKAIFYGGNATMDELSQQESDVAGPSSIPRKEEHKILTVSTYQMCVLLRFNVKPKITFQELAVETNIPEKDLKRALMSLAMAKSSQKILCRKGVGRDIENTDEFWVNDNFTSKLTRVKIQAVSVRAEAEPERKETRAKIDDDRKHEIEAAIVRIMKARKHLQHSVLISEVLGQLKHRFHPSPQLVKNRIESLIEREYIKRNEADIRQYDYVA</sequence>
<evidence type="ECO:0000256" key="3">
    <source>
        <dbReference type="ARBA" id="ARBA00006019"/>
    </source>
</evidence>
<organism evidence="12 14">
    <name type="scientific">Dracunculus medinensis</name>
    <name type="common">Guinea worm</name>
    <dbReference type="NCBI Taxonomy" id="318479"/>
    <lineage>
        <taxon>Eukaryota</taxon>
        <taxon>Metazoa</taxon>
        <taxon>Ecdysozoa</taxon>
        <taxon>Nematoda</taxon>
        <taxon>Chromadorea</taxon>
        <taxon>Rhabditida</taxon>
        <taxon>Spirurina</taxon>
        <taxon>Dracunculoidea</taxon>
        <taxon>Dracunculidae</taxon>
        <taxon>Dracunculus</taxon>
    </lineage>
</organism>
<dbReference type="WBParaSite" id="DME_0000456601-mRNA-1">
    <property type="protein sequence ID" value="DME_0000456601-mRNA-1"/>
    <property type="gene ID" value="DME_0000456601"/>
</dbReference>
<dbReference type="Gene3D" id="1.10.10.10">
    <property type="entry name" value="Winged helix-like DNA-binding domain superfamily/Winged helix DNA-binding domain"/>
    <property type="match status" value="1"/>
</dbReference>
<dbReference type="InterPro" id="IPR059120">
    <property type="entry name" value="Cullin-like_AB"/>
</dbReference>
<dbReference type="Pfam" id="PF10557">
    <property type="entry name" value="Cullin_Nedd8"/>
    <property type="match status" value="1"/>
</dbReference>
<dbReference type="PROSITE" id="PS01256">
    <property type="entry name" value="CULLIN_1"/>
    <property type="match status" value="1"/>
</dbReference>
<evidence type="ECO:0000259" key="10">
    <source>
        <dbReference type="PROSITE" id="PS50069"/>
    </source>
</evidence>
<keyword evidence="13" id="KW-1185">Reference proteome</keyword>
<comment type="similarity">
    <text evidence="3 8 9">Belongs to the cullin family.</text>
</comment>
<dbReference type="FunFam" id="1.10.10.10:FF:000091">
    <property type="entry name" value="Cullin 3"/>
    <property type="match status" value="1"/>
</dbReference>
<dbReference type="GO" id="GO:0005634">
    <property type="term" value="C:nucleus"/>
    <property type="evidence" value="ECO:0007669"/>
    <property type="project" value="UniProtKB-SubCell"/>
</dbReference>
<dbReference type="InterPro" id="IPR019559">
    <property type="entry name" value="Cullin_neddylation_domain"/>
</dbReference>
<dbReference type="GO" id="GO:0080090">
    <property type="term" value="P:regulation of primary metabolic process"/>
    <property type="evidence" value="ECO:0007669"/>
    <property type="project" value="UniProtKB-ARBA"/>
</dbReference>
<dbReference type="InterPro" id="IPR016158">
    <property type="entry name" value="Cullin_homology"/>
</dbReference>
<dbReference type="GO" id="GO:0007165">
    <property type="term" value="P:signal transduction"/>
    <property type="evidence" value="ECO:0007669"/>
    <property type="project" value="UniProtKB-ARBA"/>
</dbReference>
<proteinExistence type="inferred from homology"/>
<dbReference type="OrthoDB" id="27073at2759"/>
<dbReference type="GO" id="GO:0010468">
    <property type="term" value="P:regulation of gene expression"/>
    <property type="evidence" value="ECO:0007669"/>
    <property type="project" value="UniProtKB-ARBA"/>
</dbReference>
<keyword evidence="7" id="KW-0539">Nucleus</keyword>
<evidence type="ECO:0000313" key="13">
    <source>
        <dbReference type="Proteomes" id="UP000274756"/>
    </source>
</evidence>
<dbReference type="GO" id="GO:0005737">
    <property type="term" value="C:cytoplasm"/>
    <property type="evidence" value="ECO:0007669"/>
    <property type="project" value="UniProtKB-ARBA"/>
</dbReference>
<dbReference type="InterPro" id="IPR036317">
    <property type="entry name" value="Cullin_homology_sf"/>
</dbReference>
<dbReference type="PANTHER" id="PTHR11932">
    <property type="entry name" value="CULLIN"/>
    <property type="match status" value="1"/>
</dbReference>
<dbReference type="SMART" id="SM00884">
    <property type="entry name" value="Cullin_Nedd8"/>
    <property type="match status" value="1"/>
</dbReference>
<protein>
    <submittedName>
        <fullName evidence="14">CULLIN_2 domain-containing protein</fullName>
    </submittedName>
</protein>
<dbReference type="FunFam" id="1.20.1310.10:FF:000001">
    <property type="entry name" value="Cullin 3"/>
    <property type="match status" value="1"/>
</dbReference>
<evidence type="ECO:0000313" key="11">
    <source>
        <dbReference type="EMBL" id="VDN58476.1"/>
    </source>
</evidence>
<dbReference type="InterPro" id="IPR001373">
    <property type="entry name" value="Cullin_N"/>
</dbReference>
<reference evidence="11 13" key="2">
    <citation type="submission" date="2018-11" db="EMBL/GenBank/DDBJ databases">
        <authorList>
            <consortium name="Pathogen Informatics"/>
        </authorList>
    </citation>
    <scope>NUCLEOTIDE SEQUENCE [LARGE SCALE GENOMIC DNA]</scope>
</reference>
<dbReference type="SMART" id="SM00182">
    <property type="entry name" value="CULLIN"/>
    <property type="match status" value="1"/>
</dbReference>
<evidence type="ECO:0000256" key="1">
    <source>
        <dbReference type="ARBA" id="ARBA00004123"/>
    </source>
</evidence>
<dbReference type="GO" id="GO:0006950">
    <property type="term" value="P:response to stress"/>
    <property type="evidence" value="ECO:0007669"/>
    <property type="project" value="UniProtKB-ARBA"/>
</dbReference>
<dbReference type="Gene3D" id="1.20.1310.10">
    <property type="entry name" value="Cullin Repeats"/>
    <property type="match status" value="4"/>
</dbReference>
<dbReference type="InterPro" id="IPR016157">
    <property type="entry name" value="Cullin_CS"/>
</dbReference>
<dbReference type="InterPro" id="IPR016159">
    <property type="entry name" value="Cullin_repeat-like_dom_sf"/>
</dbReference>
<feature type="domain" description="Cullin family profile" evidence="10">
    <location>
        <begin position="397"/>
        <end position="648"/>
    </location>
</feature>